<proteinExistence type="inferred from homology"/>
<evidence type="ECO:0000256" key="7">
    <source>
        <dbReference type="ARBA" id="ARBA00049119"/>
    </source>
</evidence>
<dbReference type="PANTHER" id="PTHR23503:SF8">
    <property type="entry name" value="FACILITATED GLUCOSE TRANSPORTER PROTEIN 1"/>
    <property type="match status" value="1"/>
</dbReference>
<dbReference type="STRING" id="135208.A0A4Y9ZP93"/>
<dbReference type="EMBL" id="SFCI01001326">
    <property type="protein sequence ID" value="TFY76084.1"/>
    <property type="molecule type" value="Genomic_DNA"/>
</dbReference>
<feature type="transmembrane region" description="Helical" evidence="8">
    <location>
        <begin position="284"/>
        <end position="305"/>
    </location>
</feature>
<dbReference type="InterPro" id="IPR045263">
    <property type="entry name" value="GLUT"/>
</dbReference>
<evidence type="ECO:0000256" key="6">
    <source>
        <dbReference type="ARBA" id="ARBA00023136"/>
    </source>
</evidence>
<evidence type="ECO:0000256" key="3">
    <source>
        <dbReference type="ARBA" id="ARBA00022448"/>
    </source>
</evidence>
<comment type="subcellular location">
    <subcellularLocation>
        <location evidence="1">Membrane</location>
        <topology evidence="1">Multi-pass membrane protein</topology>
    </subcellularLocation>
</comment>
<comment type="similarity">
    <text evidence="2">Belongs to the major facilitator superfamily. Sugar transporter (TC 2.A.1.1) family.</text>
</comment>
<dbReference type="Pfam" id="PF00083">
    <property type="entry name" value="Sugar_tr"/>
    <property type="match status" value="1"/>
</dbReference>
<feature type="transmembrane region" description="Helical" evidence="8">
    <location>
        <begin position="184"/>
        <end position="207"/>
    </location>
</feature>
<feature type="transmembrane region" description="Helical" evidence="8">
    <location>
        <begin position="12"/>
        <end position="29"/>
    </location>
</feature>
<dbReference type="Proteomes" id="UP000298061">
    <property type="component" value="Unassembled WGS sequence"/>
</dbReference>
<evidence type="ECO:0000313" key="11">
    <source>
        <dbReference type="Proteomes" id="UP000298061"/>
    </source>
</evidence>
<feature type="domain" description="Major facilitator superfamily (MFS) profile" evidence="9">
    <location>
        <begin position="16"/>
        <end position="468"/>
    </location>
</feature>
<keyword evidence="4 8" id="KW-0812">Transmembrane</keyword>
<dbReference type="InterPro" id="IPR020846">
    <property type="entry name" value="MFS_dom"/>
</dbReference>
<comment type="catalytic activity">
    <reaction evidence="7">
        <text>myo-inositol(out) + H(+)(out) = myo-inositol(in) + H(+)(in)</text>
        <dbReference type="Rhea" id="RHEA:60364"/>
        <dbReference type="ChEBI" id="CHEBI:15378"/>
        <dbReference type="ChEBI" id="CHEBI:17268"/>
    </reaction>
</comment>
<evidence type="ECO:0000256" key="1">
    <source>
        <dbReference type="ARBA" id="ARBA00004141"/>
    </source>
</evidence>
<feature type="transmembrane region" description="Helical" evidence="8">
    <location>
        <begin position="373"/>
        <end position="398"/>
    </location>
</feature>
<feature type="transmembrane region" description="Helical" evidence="8">
    <location>
        <begin position="447"/>
        <end position="466"/>
    </location>
</feature>
<dbReference type="PANTHER" id="PTHR23503">
    <property type="entry name" value="SOLUTE CARRIER FAMILY 2"/>
    <property type="match status" value="1"/>
</dbReference>
<feature type="transmembrane region" description="Helical" evidence="8">
    <location>
        <begin position="127"/>
        <end position="145"/>
    </location>
</feature>
<name>A0A4Y9ZP93_9AGAM</name>
<feature type="transmembrane region" description="Helical" evidence="8">
    <location>
        <begin position="102"/>
        <end position="121"/>
    </location>
</feature>
<dbReference type="InterPro" id="IPR005828">
    <property type="entry name" value="MFS_sugar_transport-like"/>
</dbReference>
<keyword evidence="5 8" id="KW-1133">Transmembrane helix</keyword>
<evidence type="ECO:0000313" key="10">
    <source>
        <dbReference type="EMBL" id="TFY76084.1"/>
    </source>
</evidence>
<sequence>MARRDAPSLTTFGWIVSTWVLVVSFQYGYHISTLNQIQAVLTCRYAGGEDDGRAQLGLPRCIPMSDATFSVVTSAFTVGGLVGSLVANIFMDRYGRKRAVQCSGLAVGVGAALMSVSGSVAPLLVGRAFTGVGAGIGLCVGPVFIAEIAPERLKSSLGVLTQFAIVMGILITQALGLYMATPGLWRLVFVFSSALSIAQLLLSPFMVDTPVWLTRGNQADVAKGVVRKLWTAVDKDLAVADGAEDPLLEEQDQPDDVSEHTVYERPSTVSVLGSFRARELRRPLSIVSLGMIMQQLSGINAVLYYSNDILSKALPGMGPYISLGITIVNVFMTFPPIILIKRVGHKALLRVSMLGACTSLILAGFGLNHGMVALTSVAVMAFVASFAVGIGPVPFVMIPEVSPSYAVSALSSIALSMNWIANFIVALVFLPLRNFLSHGDPAAEGQVFYVFAILLSLLSLGLFYVWRA</sequence>
<keyword evidence="6 8" id="KW-0472">Membrane</keyword>
<dbReference type="OrthoDB" id="4540492at2759"/>
<accession>A0A4Y9ZP93</accession>
<evidence type="ECO:0000256" key="4">
    <source>
        <dbReference type="ARBA" id="ARBA00022692"/>
    </source>
</evidence>
<dbReference type="SUPFAM" id="SSF103473">
    <property type="entry name" value="MFS general substrate transporter"/>
    <property type="match status" value="1"/>
</dbReference>
<feature type="transmembrane region" description="Helical" evidence="8">
    <location>
        <begin position="67"/>
        <end position="90"/>
    </location>
</feature>
<protein>
    <recommendedName>
        <fullName evidence="9">Major facilitator superfamily (MFS) profile domain-containing protein</fullName>
    </recommendedName>
</protein>
<evidence type="ECO:0000256" key="5">
    <source>
        <dbReference type="ARBA" id="ARBA00022989"/>
    </source>
</evidence>
<dbReference type="InterPro" id="IPR003663">
    <property type="entry name" value="Sugar/inositol_transpt"/>
</dbReference>
<dbReference type="InterPro" id="IPR036259">
    <property type="entry name" value="MFS_trans_sf"/>
</dbReference>
<dbReference type="PRINTS" id="PR00171">
    <property type="entry name" value="SUGRTRNSPORT"/>
</dbReference>
<dbReference type="PROSITE" id="PS50850">
    <property type="entry name" value="MFS"/>
    <property type="match status" value="1"/>
</dbReference>
<evidence type="ECO:0000259" key="9">
    <source>
        <dbReference type="PROSITE" id="PS50850"/>
    </source>
</evidence>
<feature type="transmembrane region" description="Helical" evidence="8">
    <location>
        <begin position="405"/>
        <end position="432"/>
    </location>
</feature>
<dbReference type="PROSITE" id="PS00217">
    <property type="entry name" value="SUGAR_TRANSPORT_2"/>
    <property type="match status" value="1"/>
</dbReference>
<dbReference type="Gene3D" id="1.20.1250.20">
    <property type="entry name" value="MFS general substrate transporter like domains"/>
    <property type="match status" value="1"/>
</dbReference>
<gene>
    <name evidence="10" type="ORF">EWM64_g7928</name>
</gene>
<organism evidence="10 11">
    <name type="scientific">Hericium alpestre</name>
    <dbReference type="NCBI Taxonomy" id="135208"/>
    <lineage>
        <taxon>Eukaryota</taxon>
        <taxon>Fungi</taxon>
        <taxon>Dikarya</taxon>
        <taxon>Basidiomycota</taxon>
        <taxon>Agaricomycotina</taxon>
        <taxon>Agaricomycetes</taxon>
        <taxon>Russulales</taxon>
        <taxon>Hericiaceae</taxon>
        <taxon>Hericium</taxon>
    </lineage>
</organism>
<dbReference type="AlphaFoldDB" id="A0A4Y9ZP93"/>
<evidence type="ECO:0000256" key="2">
    <source>
        <dbReference type="ARBA" id="ARBA00010992"/>
    </source>
</evidence>
<comment type="caution">
    <text evidence="10">The sequence shown here is derived from an EMBL/GenBank/DDBJ whole genome shotgun (WGS) entry which is preliminary data.</text>
</comment>
<feature type="transmembrane region" description="Helical" evidence="8">
    <location>
        <begin position="157"/>
        <end position="178"/>
    </location>
</feature>
<feature type="transmembrane region" description="Helical" evidence="8">
    <location>
        <begin position="317"/>
        <end position="340"/>
    </location>
</feature>
<dbReference type="GO" id="GO:0016020">
    <property type="term" value="C:membrane"/>
    <property type="evidence" value="ECO:0007669"/>
    <property type="project" value="UniProtKB-SubCell"/>
</dbReference>
<reference evidence="10 11" key="1">
    <citation type="submission" date="2019-02" db="EMBL/GenBank/DDBJ databases">
        <title>Genome sequencing of the rare red list fungi Hericium alpestre (H. flagellum).</title>
        <authorList>
            <person name="Buettner E."/>
            <person name="Kellner H."/>
        </authorList>
    </citation>
    <scope>NUCLEOTIDE SEQUENCE [LARGE SCALE GENOMIC DNA]</scope>
    <source>
        <strain evidence="10 11">DSM 108284</strain>
    </source>
</reference>
<evidence type="ECO:0000256" key="8">
    <source>
        <dbReference type="SAM" id="Phobius"/>
    </source>
</evidence>
<feature type="transmembrane region" description="Helical" evidence="8">
    <location>
        <begin position="347"/>
        <end position="367"/>
    </location>
</feature>
<keyword evidence="3" id="KW-0813">Transport</keyword>
<dbReference type="GO" id="GO:0015149">
    <property type="term" value="F:hexose transmembrane transporter activity"/>
    <property type="evidence" value="ECO:0007669"/>
    <property type="project" value="TreeGrafter"/>
</dbReference>
<dbReference type="InterPro" id="IPR005829">
    <property type="entry name" value="Sugar_transporter_CS"/>
</dbReference>
<keyword evidence="11" id="KW-1185">Reference proteome</keyword>